<dbReference type="EMBL" id="CAVLEF010000146">
    <property type="protein sequence ID" value="CAK1552519.1"/>
    <property type="molecule type" value="Genomic_DNA"/>
</dbReference>
<feature type="chain" id="PRO_5043617672" evidence="2">
    <location>
        <begin position="22"/>
        <end position="83"/>
    </location>
</feature>
<reference evidence="3 4" key="1">
    <citation type="submission" date="2023-11" db="EMBL/GenBank/DDBJ databases">
        <authorList>
            <person name="Okamura Y."/>
        </authorList>
    </citation>
    <scope>NUCLEOTIDE SEQUENCE [LARGE SCALE GENOMIC DNA]</scope>
</reference>
<dbReference type="AlphaFoldDB" id="A0AAV1JWN4"/>
<proteinExistence type="predicted"/>
<sequence length="83" mass="7745">MASKVIIIIAVVLCVLQIAYGARVPRAADDGGSPGGGGGGGSGGGGGGGGADGGGGGGFGDIINKLPKDFIKSFTNIVKNLSA</sequence>
<evidence type="ECO:0000256" key="2">
    <source>
        <dbReference type="SAM" id="SignalP"/>
    </source>
</evidence>
<evidence type="ECO:0000313" key="4">
    <source>
        <dbReference type="Proteomes" id="UP001497472"/>
    </source>
</evidence>
<protein>
    <submittedName>
        <fullName evidence="3">Uncharacterized protein</fullName>
    </submittedName>
</protein>
<dbReference type="Proteomes" id="UP001497472">
    <property type="component" value="Unassembled WGS sequence"/>
</dbReference>
<name>A0AAV1JWN4_9NEOP</name>
<organism evidence="3 4">
    <name type="scientific">Leptosia nina</name>
    <dbReference type="NCBI Taxonomy" id="320188"/>
    <lineage>
        <taxon>Eukaryota</taxon>
        <taxon>Metazoa</taxon>
        <taxon>Ecdysozoa</taxon>
        <taxon>Arthropoda</taxon>
        <taxon>Hexapoda</taxon>
        <taxon>Insecta</taxon>
        <taxon>Pterygota</taxon>
        <taxon>Neoptera</taxon>
        <taxon>Endopterygota</taxon>
        <taxon>Lepidoptera</taxon>
        <taxon>Glossata</taxon>
        <taxon>Ditrysia</taxon>
        <taxon>Papilionoidea</taxon>
        <taxon>Pieridae</taxon>
        <taxon>Pierinae</taxon>
        <taxon>Leptosia</taxon>
    </lineage>
</organism>
<keyword evidence="2" id="KW-0732">Signal</keyword>
<accession>A0AAV1JWN4</accession>
<feature type="region of interest" description="Disordered" evidence="1">
    <location>
        <begin position="29"/>
        <end position="52"/>
    </location>
</feature>
<gene>
    <name evidence="3" type="ORF">LNINA_LOCUS11560</name>
</gene>
<evidence type="ECO:0000313" key="3">
    <source>
        <dbReference type="EMBL" id="CAK1552519.1"/>
    </source>
</evidence>
<feature type="signal peptide" evidence="2">
    <location>
        <begin position="1"/>
        <end position="21"/>
    </location>
</feature>
<evidence type="ECO:0000256" key="1">
    <source>
        <dbReference type="SAM" id="MobiDB-lite"/>
    </source>
</evidence>
<comment type="caution">
    <text evidence="3">The sequence shown here is derived from an EMBL/GenBank/DDBJ whole genome shotgun (WGS) entry which is preliminary data.</text>
</comment>
<feature type="compositionally biased region" description="Gly residues" evidence="1">
    <location>
        <begin position="32"/>
        <end position="52"/>
    </location>
</feature>
<keyword evidence="4" id="KW-1185">Reference proteome</keyword>